<dbReference type="EMBL" id="JH000768">
    <property type="protein sequence ID" value="EGW14220.1"/>
    <property type="molecule type" value="Genomic_DNA"/>
</dbReference>
<evidence type="ECO:0000313" key="2">
    <source>
        <dbReference type="Proteomes" id="UP000001075"/>
    </source>
</evidence>
<organism evidence="1 2">
    <name type="scientific">Cricetulus griseus</name>
    <name type="common">Chinese hamster</name>
    <name type="synonym">Cricetulus barabensis griseus</name>
    <dbReference type="NCBI Taxonomy" id="10029"/>
    <lineage>
        <taxon>Eukaryota</taxon>
        <taxon>Metazoa</taxon>
        <taxon>Chordata</taxon>
        <taxon>Craniata</taxon>
        <taxon>Vertebrata</taxon>
        <taxon>Euteleostomi</taxon>
        <taxon>Mammalia</taxon>
        <taxon>Eutheria</taxon>
        <taxon>Euarchontoglires</taxon>
        <taxon>Glires</taxon>
        <taxon>Rodentia</taxon>
        <taxon>Myomorpha</taxon>
        <taxon>Muroidea</taxon>
        <taxon>Cricetidae</taxon>
        <taxon>Cricetinae</taxon>
        <taxon>Cricetulus</taxon>
    </lineage>
</organism>
<dbReference type="AlphaFoldDB" id="G3HVC3"/>
<proteinExistence type="predicted"/>
<accession>G3HVC3</accession>
<dbReference type="InParanoid" id="G3HVC3"/>
<reference evidence="2" key="1">
    <citation type="journal article" date="2011" name="Nat. Biotechnol.">
        <title>The genomic sequence of the Chinese hamster ovary (CHO)-K1 cell line.</title>
        <authorList>
            <person name="Xu X."/>
            <person name="Nagarajan H."/>
            <person name="Lewis N.E."/>
            <person name="Pan S."/>
            <person name="Cai Z."/>
            <person name="Liu X."/>
            <person name="Chen W."/>
            <person name="Xie M."/>
            <person name="Wang W."/>
            <person name="Hammond S."/>
            <person name="Andersen M.R."/>
            <person name="Neff N."/>
            <person name="Passarelli B."/>
            <person name="Koh W."/>
            <person name="Fan H.C."/>
            <person name="Wang J."/>
            <person name="Gui Y."/>
            <person name="Lee K.H."/>
            <person name="Betenbaugh M.J."/>
            <person name="Quake S.R."/>
            <person name="Famili I."/>
            <person name="Palsson B.O."/>
            <person name="Wang J."/>
        </authorList>
    </citation>
    <scope>NUCLEOTIDE SEQUENCE [LARGE SCALE GENOMIC DNA]</scope>
    <source>
        <strain evidence="2">CHO K1 cell line</strain>
    </source>
</reference>
<evidence type="ECO:0000313" key="1">
    <source>
        <dbReference type="EMBL" id="EGW14220.1"/>
    </source>
</evidence>
<protein>
    <submittedName>
        <fullName evidence="1">Uncharacterized protein</fullName>
    </submittedName>
</protein>
<sequence length="85" mass="10110">MGMEIYTYNPTLGKWRQKIHNSLIHMRPYLSNKLQTNSFSKNHVLQQLLITISKSTQTFHRGQRIYSACYGIQLFNLPYHSRTQH</sequence>
<dbReference type="Proteomes" id="UP000001075">
    <property type="component" value="Unassembled WGS sequence"/>
</dbReference>
<name>G3HVC3_CRIGR</name>
<gene>
    <name evidence="1" type="ORF">I79_014905</name>
</gene>